<dbReference type="Pfam" id="PF02934">
    <property type="entry name" value="GatB_N"/>
    <property type="match status" value="1"/>
</dbReference>
<dbReference type="InterPro" id="IPR006075">
    <property type="entry name" value="Asn/Gln-tRNA_Trfase_suB/E_cat"/>
</dbReference>
<dbReference type="EC" id="6.3.5.-" evidence="10"/>
<dbReference type="PANTHER" id="PTHR11659">
    <property type="entry name" value="GLUTAMYL-TRNA GLN AMIDOTRANSFERASE SUBUNIT B MITOCHONDRIAL AND PROKARYOTIC PET112-RELATED"/>
    <property type="match status" value="1"/>
</dbReference>
<dbReference type="STRING" id="1802481.A2W13_00710"/>
<evidence type="ECO:0000256" key="2">
    <source>
        <dbReference type="ARBA" id="ARBA00011123"/>
    </source>
</evidence>
<dbReference type="InterPro" id="IPR003789">
    <property type="entry name" value="Asn/Gln_tRNA_amidoTrase-B-like"/>
</dbReference>
<evidence type="ECO:0000256" key="7">
    <source>
        <dbReference type="ARBA" id="ARBA00024799"/>
    </source>
</evidence>
<dbReference type="SUPFAM" id="SSF55931">
    <property type="entry name" value="Glutamine synthetase/guanido kinase"/>
    <property type="match status" value="1"/>
</dbReference>
<reference evidence="12 13" key="1">
    <citation type="journal article" date="2016" name="Nat. Commun.">
        <title>Thousands of microbial genomes shed light on interconnected biogeochemical processes in an aquifer system.</title>
        <authorList>
            <person name="Anantharaman K."/>
            <person name="Brown C.T."/>
            <person name="Hug L.A."/>
            <person name="Sharon I."/>
            <person name="Castelle C.J."/>
            <person name="Probst A.J."/>
            <person name="Thomas B.C."/>
            <person name="Singh A."/>
            <person name="Wilkins M.J."/>
            <person name="Karaoz U."/>
            <person name="Brodie E.L."/>
            <person name="Williams K.H."/>
            <person name="Hubbard S.S."/>
            <person name="Banfield J.F."/>
        </authorList>
    </citation>
    <scope>NUCLEOTIDE SEQUENCE [LARGE SCALE GENOMIC DNA]</scope>
</reference>
<evidence type="ECO:0000256" key="8">
    <source>
        <dbReference type="ARBA" id="ARBA00047380"/>
    </source>
</evidence>
<protein>
    <recommendedName>
        <fullName evidence="10">Aspartyl/glutamyl-tRNA(Asn/Gln) amidotransferase subunit B</fullName>
        <shortName evidence="10">Asp/Glu-ADT subunit B</shortName>
        <ecNumber evidence="10">6.3.5.-</ecNumber>
    </recommendedName>
</protein>
<evidence type="ECO:0000256" key="4">
    <source>
        <dbReference type="ARBA" id="ARBA00022741"/>
    </source>
</evidence>
<name>A0A1F7XAY1_9BACT</name>
<comment type="caution">
    <text evidence="12">The sequence shown here is derived from an EMBL/GenBank/DDBJ whole genome shotgun (WGS) entry which is preliminary data.</text>
</comment>
<organism evidence="12 13">
    <name type="scientific">Candidatus Woesebacteria bacterium RBG_16_36_11</name>
    <dbReference type="NCBI Taxonomy" id="1802481"/>
    <lineage>
        <taxon>Bacteria</taxon>
        <taxon>Candidatus Woeseibacteriota</taxon>
    </lineage>
</organism>
<dbReference type="HAMAP" id="MF_00121">
    <property type="entry name" value="GatB"/>
    <property type="match status" value="1"/>
</dbReference>
<keyword evidence="4 10" id="KW-0547">Nucleotide-binding</keyword>
<keyword evidence="5 10" id="KW-0067">ATP-binding</keyword>
<dbReference type="GO" id="GO:0006412">
    <property type="term" value="P:translation"/>
    <property type="evidence" value="ECO:0007669"/>
    <property type="project" value="UniProtKB-UniRule"/>
</dbReference>
<comment type="similarity">
    <text evidence="1 10">Belongs to the GatB/GatE family. GatB subfamily.</text>
</comment>
<comment type="function">
    <text evidence="7 10">Allows the formation of correctly charged Asn-tRNA(Asn) or Gln-tRNA(Gln) through the transamidation of misacylated Asp-tRNA(Asn) or Glu-tRNA(Gln) in organisms which lack either or both of asparaginyl-tRNA or glutaminyl-tRNA synthetases. The reaction takes place in the presence of glutamine and ATP through an activated phospho-Asp-tRNA(Asn) or phospho-Glu-tRNA(Gln).</text>
</comment>
<accession>A0A1F7XAY1</accession>
<keyword evidence="3 10" id="KW-0436">Ligase</keyword>
<keyword evidence="6 10" id="KW-0648">Protein biosynthesis</keyword>
<dbReference type="InterPro" id="IPR017958">
    <property type="entry name" value="Gln-tRNA_amidoTrfase_suB_CS"/>
</dbReference>
<dbReference type="PROSITE" id="PS01234">
    <property type="entry name" value="GATB"/>
    <property type="match status" value="1"/>
</dbReference>
<comment type="subunit">
    <text evidence="2 10">Heterotrimer of A, B and C subunits.</text>
</comment>
<dbReference type="SMART" id="SM00845">
    <property type="entry name" value="GatB_Yqey"/>
    <property type="match status" value="1"/>
</dbReference>
<dbReference type="GO" id="GO:0005524">
    <property type="term" value="F:ATP binding"/>
    <property type="evidence" value="ECO:0007669"/>
    <property type="project" value="UniProtKB-KW"/>
</dbReference>
<dbReference type="Gene3D" id="1.10.10.410">
    <property type="match status" value="1"/>
</dbReference>
<dbReference type="InterPro" id="IPR004413">
    <property type="entry name" value="GatB"/>
</dbReference>
<dbReference type="NCBIfam" id="NF004014">
    <property type="entry name" value="PRK05477.1-4"/>
    <property type="match status" value="1"/>
</dbReference>
<dbReference type="NCBIfam" id="TIGR00133">
    <property type="entry name" value="gatB"/>
    <property type="match status" value="1"/>
</dbReference>
<evidence type="ECO:0000313" key="12">
    <source>
        <dbReference type="EMBL" id="OGM12180.1"/>
    </source>
</evidence>
<evidence type="ECO:0000256" key="1">
    <source>
        <dbReference type="ARBA" id="ARBA00005306"/>
    </source>
</evidence>
<evidence type="ECO:0000256" key="5">
    <source>
        <dbReference type="ARBA" id="ARBA00022840"/>
    </source>
</evidence>
<dbReference type="GO" id="GO:0050566">
    <property type="term" value="F:asparaginyl-tRNA synthase (glutamine-hydrolyzing) activity"/>
    <property type="evidence" value="ECO:0007669"/>
    <property type="project" value="RHEA"/>
</dbReference>
<dbReference type="PANTHER" id="PTHR11659:SF0">
    <property type="entry name" value="GLUTAMYL-TRNA(GLN) AMIDOTRANSFERASE SUBUNIT B, MITOCHONDRIAL"/>
    <property type="match status" value="1"/>
</dbReference>
<dbReference type="SUPFAM" id="SSF89095">
    <property type="entry name" value="GatB/YqeY motif"/>
    <property type="match status" value="2"/>
</dbReference>
<dbReference type="InterPro" id="IPR018027">
    <property type="entry name" value="Asn/Gln_amidotransferase"/>
</dbReference>
<dbReference type="InterPro" id="IPR014746">
    <property type="entry name" value="Gln_synth/guanido_kin_cat_dom"/>
</dbReference>
<evidence type="ECO:0000313" key="13">
    <source>
        <dbReference type="Proteomes" id="UP000178533"/>
    </source>
</evidence>
<dbReference type="Pfam" id="PF02637">
    <property type="entry name" value="GatB_Yqey"/>
    <property type="match status" value="1"/>
</dbReference>
<feature type="domain" description="Asn/Gln amidotransferase" evidence="11">
    <location>
        <begin position="294"/>
        <end position="442"/>
    </location>
</feature>
<comment type="catalytic activity">
    <reaction evidence="8 10">
        <text>L-aspartyl-tRNA(Asn) + L-glutamine + ATP + H2O = L-asparaginyl-tRNA(Asn) + L-glutamate + ADP + phosphate + 2 H(+)</text>
        <dbReference type="Rhea" id="RHEA:14513"/>
        <dbReference type="Rhea" id="RHEA-COMP:9674"/>
        <dbReference type="Rhea" id="RHEA-COMP:9677"/>
        <dbReference type="ChEBI" id="CHEBI:15377"/>
        <dbReference type="ChEBI" id="CHEBI:15378"/>
        <dbReference type="ChEBI" id="CHEBI:29985"/>
        <dbReference type="ChEBI" id="CHEBI:30616"/>
        <dbReference type="ChEBI" id="CHEBI:43474"/>
        <dbReference type="ChEBI" id="CHEBI:58359"/>
        <dbReference type="ChEBI" id="CHEBI:78515"/>
        <dbReference type="ChEBI" id="CHEBI:78516"/>
        <dbReference type="ChEBI" id="CHEBI:456216"/>
    </reaction>
</comment>
<evidence type="ECO:0000259" key="11">
    <source>
        <dbReference type="SMART" id="SM00845"/>
    </source>
</evidence>
<dbReference type="GO" id="GO:0070681">
    <property type="term" value="P:glutaminyl-tRNAGln biosynthesis via transamidation"/>
    <property type="evidence" value="ECO:0007669"/>
    <property type="project" value="TreeGrafter"/>
</dbReference>
<evidence type="ECO:0000256" key="9">
    <source>
        <dbReference type="ARBA" id="ARBA00047913"/>
    </source>
</evidence>
<gene>
    <name evidence="10" type="primary">gatB</name>
    <name evidence="12" type="ORF">A2W13_00710</name>
</gene>
<dbReference type="Proteomes" id="UP000178533">
    <property type="component" value="Unassembled WGS sequence"/>
</dbReference>
<dbReference type="InterPro" id="IPR023168">
    <property type="entry name" value="GatB_Yqey_C_2"/>
</dbReference>
<dbReference type="GO" id="GO:0050567">
    <property type="term" value="F:glutaminyl-tRNA synthase (glutamine-hydrolyzing) activity"/>
    <property type="evidence" value="ECO:0007669"/>
    <property type="project" value="UniProtKB-UniRule"/>
</dbReference>
<evidence type="ECO:0000256" key="10">
    <source>
        <dbReference type="HAMAP-Rule" id="MF_00121"/>
    </source>
</evidence>
<dbReference type="AlphaFoldDB" id="A0A1F7XAY1"/>
<dbReference type="NCBIfam" id="NF004012">
    <property type="entry name" value="PRK05477.1-2"/>
    <property type="match status" value="1"/>
</dbReference>
<dbReference type="EMBL" id="MGFT01000004">
    <property type="protein sequence ID" value="OGM12180.1"/>
    <property type="molecule type" value="Genomic_DNA"/>
</dbReference>
<evidence type="ECO:0000256" key="3">
    <source>
        <dbReference type="ARBA" id="ARBA00022598"/>
    </source>
</evidence>
<evidence type="ECO:0000256" key="6">
    <source>
        <dbReference type="ARBA" id="ARBA00022917"/>
    </source>
</evidence>
<proteinExistence type="inferred from homology"/>
<dbReference type="InterPro" id="IPR017959">
    <property type="entry name" value="Asn/Gln-tRNA_amidoTrfase_suB/E"/>
</dbReference>
<sequence length="444" mass="51212">MYKPIIGLEVHIELATRSKMFCDCSADHFSKKPNTQVCPVCLGLPGALPYPNHKAIDNVIKIGLAFDCEVNLFSKFDRKHYFYPDLPKGYQISQYDIPFCINGKFEIPDSKLDIRIRRIHLEEDTAKLQHHEINSKNISLIDFNRSGVPLVEIVTEPDFDNAIEVVKFLKEVQLIVRYLGISSADMEKGSMRLEANISLSDENSNTNNQKLPDYKVELKNINSFKFLEKAINAEIERQKEILNRGEKVKQETRGFDEKTAKTFSQRTKEEAHDYRYFPEPDIPPFSFNKKFIEDLKNELTELPKDKRVRFRDSYKLPDNYIEILISSQNVSNYFEEAVNLAEKHQISGKVISDFMVNKKLHEEFTEPAELVEKIVKLTKIDYSGAKEVEMAVAAMVKEEIKAVEEYKNGKGQVLGYLIGMVQKKLKGNGDPKLIKEYLLKILQK</sequence>
<comment type="catalytic activity">
    <reaction evidence="9 10">
        <text>L-glutamyl-tRNA(Gln) + L-glutamine + ATP + H2O = L-glutaminyl-tRNA(Gln) + L-glutamate + ADP + phosphate + H(+)</text>
        <dbReference type="Rhea" id="RHEA:17521"/>
        <dbReference type="Rhea" id="RHEA-COMP:9681"/>
        <dbReference type="Rhea" id="RHEA-COMP:9684"/>
        <dbReference type="ChEBI" id="CHEBI:15377"/>
        <dbReference type="ChEBI" id="CHEBI:15378"/>
        <dbReference type="ChEBI" id="CHEBI:29985"/>
        <dbReference type="ChEBI" id="CHEBI:30616"/>
        <dbReference type="ChEBI" id="CHEBI:43474"/>
        <dbReference type="ChEBI" id="CHEBI:58359"/>
        <dbReference type="ChEBI" id="CHEBI:78520"/>
        <dbReference type="ChEBI" id="CHEBI:78521"/>
        <dbReference type="ChEBI" id="CHEBI:456216"/>
    </reaction>
</comment>